<dbReference type="STRING" id="29170.A0A368G8L9"/>
<feature type="compositionally biased region" description="Basic and acidic residues" evidence="1">
    <location>
        <begin position="648"/>
        <end position="669"/>
    </location>
</feature>
<proteinExistence type="predicted"/>
<gene>
    <name evidence="3" type="ORF">ANCCAN_14421</name>
</gene>
<dbReference type="AlphaFoldDB" id="A0A368G8L9"/>
<dbReference type="EMBL" id="JOJR01000327">
    <property type="protein sequence ID" value="RCN39639.1"/>
    <property type="molecule type" value="Genomic_DNA"/>
</dbReference>
<dbReference type="CDD" id="cd00096">
    <property type="entry name" value="Ig"/>
    <property type="match status" value="1"/>
</dbReference>
<feature type="compositionally biased region" description="Basic and acidic residues" evidence="1">
    <location>
        <begin position="406"/>
        <end position="421"/>
    </location>
</feature>
<feature type="compositionally biased region" description="Acidic residues" evidence="1">
    <location>
        <begin position="429"/>
        <end position="440"/>
    </location>
</feature>
<feature type="compositionally biased region" description="Basic and acidic residues" evidence="1">
    <location>
        <begin position="453"/>
        <end position="468"/>
    </location>
</feature>
<accession>A0A368G8L9</accession>
<feature type="region of interest" description="Disordered" evidence="1">
    <location>
        <begin position="247"/>
        <end position="348"/>
    </location>
</feature>
<dbReference type="SUPFAM" id="SSF48726">
    <property type="entry name" value="Immunoglobulin"/>
    <property type="match status" value="1"/>
</dbReference>
<organism evidence="3 4">
    <name type="scientific">Ancylostoma caninum</name>
    <name type="common">Dog hookworm</name>
    <dbReference type="NCBI Taxonomy" id="29170"/>
    <lineage>
        <taxon>Eukaryota</taxon>
        <taxon>Metazoa</taxon>
        <taxon>Ecdysozoa</taxon>
        <taxon>Nematoda</taxon>
        <taxon>Chromadorea</taxon>
        <taxon>Rhabditida</taxon>
        <taxon>Rhabditina</taxon>
        <taxon>Rhabditomorpha</taxon>
        <taxon>Strongyloidea</taxon>
        <taxon>Ancylostomatidae</taxon>
        <taxon>Ancylostomatinae</taxon>
        <taxon>Ancylostoma</taxon>
    </lineage>
</organism>
<feature type="compositionally biased region" description="Low complexity" evidence="1">
    <location>
        <begin position="685"/>
        <end position="694"/>
    </location>
</feature>
<dbReference type="OrthoDB" id="10681672at2759"/>
<feature type="compositionally biased region" description="Polar residues" evidence="1">
    <location>
        <begin position="637"/>
        <end position="647"/>
    </location>
</feature>
<keyword evidence="4" id="KW-1185">Reference proteome</keyword>
<evidence type="ECO:0000313" key="4">
    <source>
        <dbReference type="Proteomes" id="UP000252519"/>
    </source>
</evidence>
<feature type="domain" description="Ig-like" evidence="2">
    <location>
        <begin position="711"/>
        <end position="779"/>
    </location>
</feature>
<dbReference type="Pfam" id="PF07679">
    <property type="entry name" value="I-set"/>
    <property type="match status" value="1"/>
</dbReference>
<name>A0A368G8L9_ANCCA</name>
<evidence type="ECO:0000259" key="2">
    <source>
        <dbReference type="PROSITE" id="PS50835"/>
    </source>
</evidence>
<evidence type="ECO:0000313" key="3">
    <source>
        <dbReference type="EMBL" id="RCN39639.1"/>
    </source>
</evidence>
<feature type="compositionally biased region" description="Basic and acidic residues" evidence="1">
    <location>
        <begin position="489"/>
        <end position="506"/>
    </location>
</feature>
<dbReference type="InterPro" id="IPR007110">
    <property type="entry name" value="Ig-like_dom"/>
</dbReference>
<feature type="compositionally biased region" description="Basic and acidic residues" evidence="1">
    <location>
        <begin position="263"/>
        <end position="284"/>
    </location>
</feature>
<sequence>MLRKIEEAEGEVHVKNILRKESEEIIESQSNDNLTKAPIKEQRKASIETISKENNSKKLSSRLPTKKQIEEEERKVRQQDIVERKRDASVDDSTIGEPLPFNDEKEESSTSDVASTNTSANEPPPRPPKKKKNVPKALVIPYEINSLFGDPSTLRSEANITAKIRAPEGAAEAISPVKKPRSASISAKVESACKSFSRSGTPREVSAEFVFKHVPQSHIEEICFQPKMLNKLEDELNTIHRNSAAVAREGDDIAKQPGTSTSTDERIRTPNGKEKELKQVKQLEVESDSEQNKTETIFEQEEAAEGASIKRGQKTKKVSKHNDEKGVKNITIEVDEEGPLGVSSRENVNKIIPGEEEASDAAAKLLQSSIKASRQKDRKMSRVKQRTNPAICADVTKENGSGSESKMLEIHENILDGKAPENELISENQAEETDLPEDSESTSKRQTKGMQDAGDHNEARSKERHSIDGEDEDGEDFVDRARKGVPSVDDAKTSAVDRKISGEHRSGANKSRALEETQEYTSDDKSIKVANNNANIATEEETVNEQEVKKQSTERGEVSKNPKVCARTEENLEKHFEEQPSEKQVEASKTRGENGKQEILLIDRDPPTVSRKGDKEDDDSAFDDDKGQVAAEGNKPTLDSTQLSSGESKCEKESVELESKQLTTEEHKNIGTKKKSNKIGHGSEADSSPQPSSESPDERKRVKTQHRTKKAVFAATPDTEMVARAGDTLRLQCVVQDEHDSVEWFINGKPIPSNRRCSEEIAGTTRTLFVRDITPEDTGMIVEMRIGESVATSRVVIEENPAIIVKELAKEFMCEKGEPVTLEIEMNYEIRCS</sequence>
<dbReference type="InterPro" id="IPR013783">
    <property type="entry name" value="Ig-like_fold"/>
</dbReference>
<reference evidence="3 4" key="1">
    <citation type="submission" date="2014-10" db="EMBL/GenBank/DDBJ databases">
        <title>Draft genome of the hookworm Ancylostoma caninum.</title>
        <authorList>
            <person name="Mitreva M."/>
        </authorList>
    </citation>
    <scope>NUCLEOTIDE SEQUENCE [LARGE SCALE GENOMIC DNA]</scope>
    <source>
        <strain evidence="3 4">Baltimore</strain>
    </source>
</reference>
<dbReference type="InterPro" id="IPR013098">
    <property type="entry name" value="Ig_I-set"/>
</dbReference>
<protein>
    <submittedName>
        <fullName evidence="3">Immunoglobulin I-set domain protein</fullName>
    </submittedName>
</protein>
<feature type="compositionally biased region" description="Basic and acidic residues" evidence="1">
    <location>
        <begin position="67"/>
        <end position="89"/>
    </location>
</feature>
<feature type="compositionally biased region" description="Basic and acidic residues" evidence="1">
    <location>
        <begin position="546"/>
        <end position="615"/>
    </location>
</feature>
<dbReference type="Gene3D" id="2.60.40.10">
    <property type="entry name" value="Immunoglobulins"/>
    <property type="match status" value="1"/>
</dbReference>
<evidence type="ECO:0000256" key="1">
    <source>
        <dbReference type="SAM" id="MobiDB-lite"/>
    </source>
</evidence>
<feature type="region of interest" description="Disordered" evidence="1">
    <location>
        <begin position="23"/>
        <end position="135"/>
    </location>
</feature>
<dbReference type="Proteomes" id="UP000252519">
    <property type="component" value="Unassembled WGS sequence"/>
</dbReference>
<feature type="compositionally biased region" description="Polar residues" evidence="1">
    <location>
        <begin position="110"/>
        <end position="121"/>
    </location>
</feature>
<dbReference type="PROSITE" id="PS50835">
    <property type="entry name" value="IG_LIKE"/>
    <property type="match status" value="1"/>
</dbReference>
<feature type="region of interest" description="Disordered" evidence="1">
    <location>
        <begin position="370"/>
        <end position="710"/>
    </location>
</feature>
<feature type="compositionally biased region" description="Basic and acidic residues" evidence="1">
    <location>
        <begin position="38"/>
        <end position="56"/>
    </location>
</feature>
<feature type="compositionally biased region" description="Basic residues" evidence="1">
    <location>
        <begin position="701"/>
        <end position="710"/>
    </location>
</feature>
<dbReference type="InterPro" id="IPR036179">
    <property type="entry name" value="Ig-like_dom_sf"/>
</dbReference>
<comment type="caution">
    <text evidence="3">The sequence shown here is derived from an EMBL/GenBank/DDBJ whole genome shotgun (WGS) entry which is preliminary data.</text>
</comment>